<proteinExistence type="predicted"/>
<protein>
    <submittedName>
        <fullName evidence="1">Uncharacterized protein</fullName>
    </submittedName>
</protein>
<name>A0A7R9D237_TIMPO</name>
<accession>A0A7R9D237</accession>
<evidence type="ECO:0000313" key="1">
    <source>
        <dbReference type="EMBL" id="CAD7406590.1"/>
    </source>
</evidence>
<dbReference type="EMBL" id="OD002927">
    <property type="protein sequence ID" value="CAD7406590.1"/>
    <property type="molecule type" value="Genomic_DNA"/>
</dbReference>
<organism evidence="1">
    <name type="scientific">Timema poppense</name>
    <name type="common">Walking stick</name>
    <dbReference type="NCBI Taxonomy" id="170557"/>
    <lineage>
        <taxon>Eukaryota</taxon>
        <taxon>Metazoa</taxon>
        <taxon>Ecdysozoa</taxon>
        <taxon>Arthropoda</taxon>
        <taxon>Hexapoda</taxon>
        <taxon>Insecta</taxon>
        <taxon>Pterygota</taxon>
        <taxon>Neoptera</taxon>
        <taxon>Polyneoptera</taxon>
        <taxon>Phasmatodea</taxon>
        <taxon>Timematodea</taxon>
        <taxon>Timematoidea</taxon>
        <taxon>Timematidae</taxon>
        <taxon>Timema</taxon>
    </lineage>
</organism>
<reference evidence="1" key="1">
    <citation type="submission" date="2020-11" db="EMBL/GenBank/DDBJ databases">
        <authorList>
            <person name="Tran Van P."/>
        </authorList>
    </citation>
    <scope>NUCLEOTIDE SEQUENCE</scope>
</reference>
<gene>
    <name evidence="1" type="ORF">TPSB3V08_LOCUS5488</name>
</gene>
<sequence length="98" mass="11056">MVLPSYNAPACQDEGVDRVKLHSKEIKKRDEEGSEHVRGDLPEFAWNHLGKTFLSILDLDLNHDPCCPVYSKSDSSEVPLMALNASCRIFEGKPRIQM</sequence>
<dbReference type="AlphaFoldDB" id="A0A7R9D237"/>